<evidence type="ECO:0000256" key="1">
    <source>
        <dbReference type="SAM" id="MobiDB-lite"/>
    </source>
</evidence>
<sequence length="452" mass="48962">MTRSPRRLLTLVALTGAAIGGPATAAHAWERPTWADLAPLATEQPVQTHQAIGEQKAIMIAVPGGGWGAGGDELFRLYSYLDWWTTMLQEHGITVDVVGHRGHSGNGTVARQIADIVNAMERARKRAPGTPICIYGLSSGGQLAVMSSMIRPDLADCVIADGAPMDLDRWLPHATQLHGLRLEDFVASFFYPSAANERFDYPPKFPEGLKSFDPARQADRIGRLFTINAGRNPDGSESDDTVGSQQGELMRRRIPDRTIVRYVHAAADGEPALSTAHLLYSSYLDLTRGGAKEQEARKVYEEAARWAVQNATPPGGRRAATTPSVTPDARTPDAGPTPVAPAPRAKVVGRTLRLDSRGRIRVRLRCTDATTACRFALRVRAAGGWSRTVTTRLGKGSASRQVLIALSAKQRRAVARSGRVRADLRAIAVAPRPDGSQQLHRIFLTRAATKAR</sequence>
<dbReference type="InterPro" id="IPR006311">
    <property type="entry name" value="TAT_signal"/>
</dbReference>
<name>A0ABU4VFA7_9ACTN</name>
<feature type="region of interest" description="Disordered" evidence="1">
    <location>
        <begin position="227"/>
        <end position="246"/>
    </location>
</feature>
<dbReference type="InterPro" id="IPR029058">
    <property type="entry name" value="AB_hydrolase_fold"/>
</dbReference>
<protein>
    <recommendedName>
        <fullName evidence="5">Alpha/beta hydrolase</fullName>
    </recommendedName>
</protein>
<organism evidence="3 4">
    <name type="scientific">Patulibacter brassicae</name>
    <dbReference type="NCBI Taxonomy" id="1705717"/>
    <lineage>
        <taxon>Bacteria</taxon>
        <taxon>Bacillati</taxon>
        <taxon>Actinomycetota</taxon>
        <taxon>Thermoleophilia</taxon>
        <taxon>Solirubrobacterales</taxon>
        <taxon>Patulibacteraceae</taxon>
        <taxon>Patulibacter</taxon>
    </lineage>
</organism>
<proteinExistence type="predicted"/>
<dbReference type="Gene3D" id="3.40.50.1820">
    <property type="entry name" value="alpha/beta hydrolase"/>
    <property type="match status" value="1"/>
</dbReference>
<accession>A0ABU4VFA7</accession>
<evidence type="ECO:0008006" key="5">
    <source>
        <dbReference type="Google" id="ProtNLM"/>
    </source>
</evidence>
<comment type="caution">
    <text evidence="3">The sequence shown here is derived from an EMBL/GenBank/DDBJ whole genome shotgun (WGS) entry which is preliminary data.</text>
</comment>
<keyword evidence="4" id="KW-1185">Reference proteome</keyword>
<dbReference type="EMBL" id="JAXAVX010000001">
    <property type="protein sequence ID" value="MDX8150032.1"/>
    <property type="molecule type" value="Genomic_DNA"/>
</dbReference>
<feature type="chain" id="PRO_5045216950" description="Alpha/beta hydrolase" evidence="2">
    <location>
        <begin position="26"/>
        <end position="452"/>
    </location>
</feature>
<dbReference type="Proteomes" id="UP001277761">
    <property type="component" value="Unassembled WGS sequence"/>
</dbReference>
<evidence type="ECO:0000256" key="2">
    <source>
        <dbReference type="SAM" id="SignalP"/>
    </source>
</evidence>
<keyword evidence="2" id="KW-0732">Signal</keyword>
<feature type="region of interest" description="Disordered" evidence="1">
    <location>
        <begin position="310"/>
        <end position="343"/>
    </location>
</feature>
<reference evidence="3 4" key="1">
    <citation type="submission" date="2023-11" db="EMBL/GenBank/DDBJ databases">
        <authorList>
            <person name="Xu M."/>
            <person name="Jiang T."/>
        </authorList>
    </citation>
    <scope>NUCLEOTIDE SEQUENCE [LARGE SCALE GENOMIC DNA]</scope>
    <source>
        <strain evidence="3 4">SD</strain>
    </source>
</reference>
<feature type="signal peptide" evidence="2">
    <location>
        <begin position="1"/>
        <end position="25"/>
    </location>
</feature>
<evidence type="ECO:0000313" key="3">
    <source>
        <dbReference type="EMBL" id="MDX8150032.1"/>
    </source>
</evidence>
<dbReference type="PROSITE" id="PS51318">
    <property type="entry name" value="TAT"/>
    <property type="match status" value="1"/>
</dbReference>
<gene>
    <name evidence="3" type="ORF">SK069_00370</name>
</gene>
<dbReference type="RefSeq" id="WP_319952185.1">
    <property type="nucleotide sequence ID" value="NZ_JAXAVX010000001.1"/>
</dbReference>
<dbReference type="SUPFAM" id="SSF53474">
    <property type="entry name" value="alpha/beta-Hydrolases"/>
    <property type="match status" value="1"/>
</dbReference>
<evidence type="ECO:0000313" key="4">
    <source>
        <dbReference type="Proteomes" id="UP001277761"/>
    </source>
</evidence>